<dbReference type="HAMAP" id="MF_00185">
    <property type="entry name" value="IPP_trans"/>
    <property type="match status" value="1"/>
</dbReference>
<dbReference type="OrthoDB" id="9776390at2"/>
<evidence type="ECO:0000313" key="14">
    <source>
        <dbReference type="EMBL" id="KRL86847.1"/>
    </source>
</evidence>
<keyword evidence="4 10" id="KW-0808">Transferase</keyword>
<proteinExistence type="inferred from homology"/>
<keyword evidence="8 10" id="KW-0460">Magnesium</keyword>
<dbReference type="PANTHER" id="PTHR11088:SF60">
    <property type="entry name" value="TRNA DIMETHYLALLYLTRANSFERASE"/>
    <property type="match status" value="1"/>
</dbReference>
<evidence type="ECO:0000256" key="13">
    <source>
        <dbReference type="RuleBase" id="RU003785"/>
    </source>
</evidence>
<feature type="binding site" evidence="10">
    <location>
        <begin position="15"/>
        <end position="20"/>
    </location>
    <ligand>
        <name>substrate</name>
    </ligand>
</feature>
<evidence type="ECO:0000256" key="11">
    <source>
        <dbReference type="RuleBase" id="RU003783"/>
    </source>
</evidence>
<evidence type="ECO:0000256" key="7">
    <source>
        <dbReference type="ARBA" id="ARBA00022840"/>
    </source>
</evidence>
<gene>
    <name evidence="10" type="primary">miaA</name>
    <name evidence="14" type="ORF">FC50_GL000495</name>
</gene>
<keyword evidence="5 10" id="KW-0819">tRNA processing</keyword>
<evidence type="ECO:0000256" key="3">
    <source>
        <dbReference type="ARBA" id="ARBA00005842"/>
    </source>
</evidence>
<comment type="similarity">
    <text evidence="3 10 13">Belongs to the IPP transferase family.</text>
</comment>
<dbReference type="SUPFAM" id="SSF52540">
    <property type="entry name" value="P-loop containing nucleoside triphosphate hydrolases"/>
    <property type="match status" value="2"/>
</dbReference>
<comment type="caution">
    <text evidence="14">The sequence shown here is derived from an EMBL/GenBank/DDBJ whole genome shotgun (WGS) entry which is preliminary data.</text>
</comment>
<dbReference type="PANTHER" id="PTHR11088">
    <property type="entry name" value="TRNA DIMETHYLALLYLTRANSFERASE"/>
    <property type="match status" value="1"/>
</dbReference>
<evidence type="ECO:0000256" key="5">
    <source>
        <dbReference type="ARBA" id="ARBA00022694"/>
    </source>
</evidence>
<comment type="cofactor">
    <cofactor evidence="1 10">
        <name>Mg(2+)</name>
        <dbReference type="ChEBI" id="CHEBI:18420"/>
    </cofactor>
</comment>
<keyword evidence="6 10" id="KW-0547">Nucleotide-binding</keyword>
<dbReference type="NCBIfam" id="TIGR00174">
    <property type="entry name" value="miaA"/>
    <property type="match status" value="1"/>
</dbReference>
<dbReference type="PATRIC" id="fig|1423783.4.peg.510"/>
<dbReference type="STRING" id="1423783.FC50_GL000495"/>
<comment type="function">
    <text evidence="2 10 12">Catalyzes the transfer of a dimethylallyl group onto the adenine at position 37 in tRNAs that read codons beginning with uridine, leading to the formation of N6-(dimethylallyl)adenosine (i(6)A).</text>
</comment>
<evidence type="ECO:0000256" key="4">
    <source>
        <dbReference type="ARBA" id="ARBA00022679"/>
    </source>
</evidence>
<keyword evidence="15" id="KW-1185">Reference proteome</keyword>
<comment type="caution">
    <text evidence="10">Lacks conserved residue(s) required for the propagation of feature annotation.</text>
</comment>
<keyword evidence="7 10" id="KW-0067">ATP-binding</keyword>
<feature type="site" description="Interaction with substrate tRNA" evidence="10">
    <location>
        <position position="104"/>
    </location>
</feature>
<sequence>MNAFKPKIIMVAGPTAVGKTATGIRLAQTLGGEIINADAFQVYRGMDIGTAKPTAKELAAVPHHLIDILDPGEPYSVARFIELAGAAIQDISGRGLVPILVGGTGFYLNALRLGLPLGTDGVSPERVRWQKFADEYGNRAIWDELAKRDSAAAAKIPVANVRRTVRALEVIEQTGTLFSAQPAPVPQYDTLVLGLTTTRELLYQRINERVEQMVASGLVDEVQSITKQFGTHNQALAAIGYKELIPYFAGEYDLSTAIGLIQRNSRRYAKRQLTYLRNQMSPSWYDLVEQPATYNQMLMRAQNFVNGLDR</sequence>
<protein>
    <recommendedName>
        <fullName evidence="10">tRNA dimethylallyltransferase</fullName>
        <ecNumber evidence="10">2.5.1.75</ecNumber>
    </recommendedName>
    <alternativeName>
        <fullName evidence="10">Dimethylallyl diphosphate:tRNA dimethylallyltransferase</fullName>
        <shortName evidence="10">DMAPP:tRNA dimethylallyltransferase</shortName>
        <shortName evidence="10">DMATase</shortName>
    </alternativeName>
    <alternativeName>
        <fullName evidence="10">Isopentenyl-diphosphate:tRNA isopentenyltransferase</fullName>
        <shortName evidence="10">IPP transferase</shortName>
        <shortName evidence="10">IPPT</shortName>
        <shortName evidence="10">IPTase</shortName>
    </alternativeName>
</protein>
<dbReference type="InterPro" id="IPR018022">
    <property type="entry name" value="IPT"/>
</dbReference>
<evidence type="ECO:0000313" key="15">
    <source>
        <dbReference type="Proteomes" id="UP000051922"/>
    </source>
</evidence>
<dbReference type="Proteomes" id="UP000051922">
    <property type="component" value="Unassembled WGS sequence"/>
</dbReference>
<dbReference type="GO" id="GO:0006400">
    <property type="term" value="P:tRNA modification"/>
    <property type="evidence" value="ECO:0007669"/>
    <property type="project" value="TreeGrafter"/>
</dbReference>
<evidence type="ECO:0000256" key="12">
    <source>
        <dbReference type="RuleBase" id="RU003784"/>
    </source>
</evidence>
<dbReference type="Gene3D" id="1.10.20.140">
    <property type="match status" value="1"/>
</dbReference>
<feature type="site" description="Interaction with substrate tRNA" evidence="10">
    <location>
        <position position="128"/>
    </location>
</feature>
<evidence type="ECO:0000256" key="2">
    <source>
        <dbReference type="ARBA" id="ARBA00003213"/>
    </source>
</evidence>
<evidence type="ECO:0000256" key="1">
    <source>
        <dbReference type="ARBA" id="ARBA00001946"/>
    </source>
</evidence>
<reference evidence="14 15" key="1">
    <citation type="journal article" date="2015" name="Genome Announc.">
        <title>Expanding the biotechnology potential of lactobacilli through comparative genomics of 213 strains and associated genera.</title>
        <authorList>
            <person name="Sun Z."/>
            <person name="Harris H.M."/>
            <person name="McCann A."/>
            <person name="Guo C."/>
            <person name="Argimon S."/>
            <person name="Zhang W."/>
            <person name="Yang X."/>
            <person name="Jeffery I.B."/>
            <person name="Cooney J.C."/>
            <person name="Kagawa T.F."/>
            <person name="Liu W."/>
            <person name="Song Y."/>
            <person name="Salvetti E."/>
            <person name="Wrobel A."/>
            <person name="Rasinkangas P."/>
            <person name="Parkhill J."/>
            <person name="Rea M.C."/>
            <person name="O'Sullivan O."/>
            <person name="Ritari J."/>
            <person name="Douillard F.P."/>
            <person name="Paul Ross R."/>
            <person name="Yang R."/>
            <person name="Briner A.E."/>
            <person name="Felis G.E."/>
            <person name="de Vos W.M."/>
            <person name="Barrangou R."/>
            <person name="Klaenhammer T.R."/>
            <person name="Caufield P.W."/>
            <person name="Cui Y."/>
            <person name="Zhang H."/>
            <person name="O'Toole P.W."/>
        </authorList>
    </citation>
    <scope>NUCLEOTIDE SEQUENCE [LARGE SCALE GENOMIC DNA]</scope>
    <source>
        <strain evidence="14 15">DSM 15945</strain>
    </source>
</reference>
<dbReference type="Pfam" id="PF01715">
    <property type="entry name" value="IPPT"/>
    <property type="match status" value="1"/>
</dbReference>
<dbReference type="GO" id="GO:0052381">
    <property type="term" value="F:tRNA dimethylallyltransferase activity"/>
    <property type="evidence" value="ECO:0007669"/>
    <property type="project" value="UniProtKB-UniRule"/>
</dbReference>
<comment type="catalytic activity">
    <reaction evidence="9 10 11">
        <text>adenosine(37) in tRNA + dimethylallyl diphosphate = N(6)-dimethylallyladenosine(37) in tRNA + diphosphate</text>
        <dbReference type="Rhea" id="RHEA:26482"/>
        <dbReference type="Rhea" id="RHEA-COMP:10162"/>
        <dbReference type="Rhea" id="RHEA-COMP:10375"/>
        <dbReference type="ChEBI" id="CHEBI:33019"/>
        <dbReference type="ChEBI" id="CHEBI:57623"/>
        <dbReference type="ChEBI" id="CHEBI:74411"/>
        <dbReference type="ChEBI" id="CHEBI:74415"/>
        <dbReference type="EC" id="2.5.1.75"/>
    </reaction>
</comment>
<evidence type="ECO:0000256" key="8">
    <source>
        <dbReference type="ARBA" id="ARBA00022842"/>
    </source>
</evidence>
<evidence type="ECO:0000256" key="10">
    <source>
        <dbReference type="HAMAP-Rule" id="MF_00185"/>
    </source>
</evidence>
<name>A0A0R1U090_9LACO</name>
<dbReference type="InterPro" id="IPR027417">
    <property type="entry name" value="P-loop_NTPase"/>
</dbReference>
<feature type="binding site" evidence="10">
    <location>
        <begin position="13"/>
        <end position="20"/>
    </location>
    <ligand>
        <name>ATP</name>
        <dbReference type="ChEBI" id="CHEBI:30616"/>
    </ligand>
</feature>
<dbReference type="EC" id="2.5.1.75" evidence="10"/>
<comment type="subunit">
    <text evidence="10">Monomer.</text>
</comment>
<dbReference type="InterPro" id="IPR039657">
    <property type="entry name" value="Dimethylallyltransferase"/>
</dbReference>
<evidence type="ECO:0000256" key="6">
    <source>
        <dbReference type="ARBA" id="ARBA00022741"/>
    </source>
</evidence>
<organism evidence="14 15">
    <name type="scientific">Lacticaseibacillus pantheris DSM 15945 = JCM 12539 = NBRC 106106</name>
    <dbReference type="NCBI Taxonomy" id="1423783"/>
    <lineage>
        <taxon>Bacteria</taxon>
        <taxon>Bacillati</taxon>
        <taxon>Bacillota</taxon>
        <taxon>Bacilli</taxon>
        <taxon>Lactobacillales</taxon>
        <taxon>Lactobacillaceae</taxon>
        <taxon>Lacticaseibacillus</taxon>
    </lineage>
</organism>
<accession>A0A0R1U090</accession>
<evidence type="ECO:0000256" key="9">
    <source>
        <dbReference type="ARBA" id="ARBA00049563"/>
    </source>
</evidence>
<dbReference type="GO" id="GO:0005524">
    <property type="term" value="F:ATP binding"/>
    <property type="evidence" value="ECO:0007669"/>
    <property type="project" value="UniProtKB-UniRule"/>
</dbReference>
<dbReference type="AlphaFoldDB" id="A0A0R1U090"/>
<dbReference type="Gene3D" id="3.40.50.300">
    <property type="entry name" value="P-loop containing nucleotide triphosphate hydrolases"/>
    <property type="match status" value="1"/>
</dbReference>
<dbReference type="RefSeq" id="WP_056956442.1">
    <property type="nucleotide sequence ID" value="NZ_AZFJ01000037.1"/>
</dbReference>
<dbReference type="EMBL" id="AZFJ01000037">
    <property type="protein sequence ID" value="KRL86847.1"/>
    <property type="molecule type" value="Genomic_DNA"/>
</dbReference>